<sequence length="174" mass="18844">MSPPPVHSPGDQHPQQPPPSSEPPPDPTGFIAELPADMGSLSISEPAKPESRPPSTPAQASSSPYQAYKPSDDNQSSPQQGFTVPRRAVSISNAPLADPWRIADPATELPTREFYILADLIFDALDQRYEPKGTGLLEASKILESWKAQQLPEEVARKSTFSHLTSHTLLASRA</sequence>
<name>A0A6A6JBV6_WESOR</name>
<feature type="compositionally biased region" description="Low complexity" evidence="1">
    <location>
        <begin position="57"/>
        <end position="68"/>
    </location>
</feature>
<feature type="compositionally biased region" description="Pro residues" evidence="1">
    <location>
        <begin position="15"/>
        <end position="27"/>
    </location>
</feature>
<evidence type="ECO:0000256" key="1">
    <source>
        <dbReference type="SAM" id="MobiDB-lite"/>
    </source>
</evidence>
<dbReference type="OrthoDB" id="3941538at2759"/>
<proteinExistence type="predicted"/>
<keyword evidence="3" id="KW-1185">Reference proteome</keyword>
<dbReference type="Proteomes" id="UP000800097">
    <property type="component" value="Unassembled WGS sequence"/>
</dbReference>
<accession>A0A6A6JBV6</accession>
<dbReference type="AlphaFoldDB" id="A0A6A6JBV6"/>
<dbReference type="GeneID" id="54549186"/>
<feature type="compositionally biased region" description="Polar residues" evidence="1">
    <location>
        <begin position="73"/>
        <end position="82"/>
    </location>
</feature>
<gene>
    <name evidence="2" type="ORF">EI97DRAFT_385304</name>
</gene>
<dbReference type="RefSeq" id="XP_033650208.1">
    <property type="nucleotide sequence ID" value="XM_033796011.1"/>
</dbReference>
<reference evidence="2" key="1">
    <citation type="journal article" date="2020" name="Stud. Mycol.">
        <title>101 Dothideomycetes genomes: a test case for predicting lifestyles and emergence of pathogens.</title>
        <authorList>
            <person name="Haridas S."/>
            <person name="Albert R."/>
            <person name="Binder M."/>
            <person name="Bloem J."/>
            <person name="Labutti K."/>
            <person name="Salamov A."/>
            <person name="Andreopoulos B."/>
            <person name="Baker S."/>
            <person name="Barry K."/>
            <person name="Bills G."/>
            <person name="Bluhm B."/>
            <person name="Cannon C."/>
            <person name="Castanera R."/>
            <person name="Culley D."/>
            <person name="Daum C."/>
            <person name="Ezra D."/>
            <person name="Gonzalez J."/>
            <person name="Henrissat B."/>
            <person name="Kuo A."/>
            <person name="Liang C."/>
            <person name="Lipzen A."/>
            <person name="Lutzoni F."/>
            <person name="Magnuson J."/>
            <person name="Mondo S."/>
            <person name="Nolan M."/>
            <person name="Ohm R."/>
            <person name="Pangilinan J."/>
            <person name="Park H.-J."/>
            <person name="Ramirez L."/>
            <person name="Alfaro M."/>
            <person name="Sun H."/>
            <person name="Tritt A."/>
            <person name="Yoshinaga Y."/>
            <person name="Zwiers L.-H."/>
            <person name="Turgeon B."/>
            <person name="Goodwin S."/>
            <person name="Spatafora J."/>
            <person name="Crous P."/>
            <person name="Grigoriev I."/>
        </authorList>
    </citation>
    <scope>NUCLEOTIDE SEQUENCE</scope>
    <source>
        <strain evidence="2">CBS 379.55</strain>
    </source>
</reference>
<feature type="region of interest" description="Disordered" evidence="1">
    <location>
        <begin position="1"/>
        <end position="87"/>
    </location>
</feature>
<protein>
    <submittedName>
        <fullName evidence="2">Uncharacterized protein</fullName>
    </submittedName>
</protein>
<organism evidence="2 3">
    <name type="scientific">Westerdykella ornata</name>
    <dbReference type="NCBI Taxonomy" id="318751"/>
    <lineage>
        <taxon>Eukaryota</taxon>
        <taxon>Fungi</taxon>
        <taxon>Dikarya</taxon>
        <taxon>Ascomycota</taxon>
        <taxon>Pezizomycotina</taxon>
        <taxon>Dothideomycetes</taxon>
        <taxon>Pleosporomycetidae</taxon>
        <taxon>Pleosporales</taxon>
        <taxon>Sporormiaceae</taxon>
        <taxon>Westerdykella</taxon>
    </lineage>
</organism>
<evidence type="ECO:0000313" key="3">
    <source>
        <dbReference type="Proteomes" id="UP000800097"/>
    </source>
</evidence>
<dbReference type="EMBL" id="ML986518">
    <property type="protein sequence ID" value="KAF2272669.1"/>
    <property type="molecule type" value="Genomic_DNA"/>
</dbReference>
<evidence type="ECO:0000313" key="2">
    <source>
        <dbReference type="EMBL" id="KAF2272669.1"/>
    </source>
</evidence>